<dbReference type="PANTHER" id="PTHR33608">
    <property type="entry name" value="BLL2464 PROTEIN"/>
    <property type="match status" value="1"/>
</dbReference>
<accession>A0ABP7IZA9</accession>
<evidence type="ECO:0000313" key="5">
    <source>
        <dbReference type="Proteomes" id="UP001500888"/>
    </source>
</evidence>
<dbReference type="EMBL" id="BAAAZR010000028">
    <property type="protein sequence ID" value="GAA3830405.1"/>
    <property type="molecule type" value="Genomic_DNA"/>
</dbReference>
<dbReference type="PANTHER" id="PTHR33608:SF3">
    <property type="entry name" value="SLR2013 PROTEIN"/>
    <property type="match status" value="1"/>
</dbReference>
<dbReference type="Proteomes" id="UP001500888">
    <property type="component" value="Unassembled WGS sequence"/>
</dbReference>
<keyword evidence="2" id="KW-1133">Transmembrane helix</keyword>
<protein>
    <submittedName>
        <fullName evidence="4">DUF58 domain-containing protein</fullName>
    </submittedName>
</protein>
<dbReference type="InterPro" id="IPR002881">
    <property type="entry name" value="DUF58"/>
</dbReference>
<name>A0ABP7IZA9_9ACTN</name>
<dbReference type="RefSeq" id="WP_344947401.1">
    <property type="nucleotide sequence ID" value="NZ_BAAAZR010000028.1"/>
</dbReference>
<keyword evidence="2" id="KW-0812">Transmembrane</keyword>
<sequence>MALTGRAGLIAALGAIGVLVAPRPDYAVLGLLLALGALVVIDLVFAGGVRPLRFQRGGERLVRLGESVTVELIVENPGSRRVRGRLRDAWPPSAGASPRHLRLDVPAGERRRLVTTLTPTRRGDREAATVTVRSLGPLGVAARQGSHRVPWSVRVLPPFLSRKHLPAKLSRLRELEGQHPALVRGQGTEFDSLREYVVGDDVRSIDWRATARRADVVVRTWRPERDRRVLIVLDTGRTAAGRVGASPFPVRPHDLPGAPGGGSRERAGGVSGTAAAAGWPRLDWSMDAALLLAALATRAGDRVDFLAHDRAARAWMSGASRTDSLSALVNVMAPIEAELVEADAESMVAAVMSRAKRRCLVVLLTDLNPAAMEEGLLPVLPQLASRHLVLVASVADPRVAEMAQGRGSAELVYDAAAAEHLRGERARLTTRLRRHGVEVVDAVPDDLAPALADAYLALKAAGRL</sequence>
<organism evidence="4 5">
    <name type="scientific">Sphaerisporangium flaviroseum</name>
    <dbReference type="NCBI Taxonomy" id="509199"/>
    <lineage>
        <taxon>Bacteria</taxon>
        <taxon>Bacillati</taxon>
        <taxon>Actinomycetota</taxon>
        <taxon>Actinomycetes</taxon>
        <taxon>Streptosporangiales</taxon>
        <taxon>Streptosporangiaceae</taxon>
        <taxon>Sphaerisporangium</taxon>
    </lineage>
</organism>
<keyword evidence="5" id="KW-1185">Reference proteome</keyword>
<evidence type="ECO:0000256" key="2">
    <source>
        <dbReference type="SAM" id="Phobius"/>
    </source>
</evidence>
<feature type="domain" description="DUF58" evidence="3">
    <location>
        <begin position="193"/>
        <end position="235"/>
    </location>
</feature>
<feature type="domain" description="DUF58" evidence="3">
    <location>
        <begin position="286"/>
        <end position="428"/>
    </location>
</feature>
<evidence type="ECO:0000256" key="1">
    <source>
        <dbReference type="SAM" id="MobiDB-lite"/>
    </source>
</evidence>
<evidence type="ECO:0000259" key="3">
    <source>
        <dbReference type="Pfam" id="PF01882"/>
    </source>
</evidence>
<comment type="caution">
    <text evidence="4">The sequence shown here is derived from an EMBL/GenBank/DDBJ whole genome shotgun (WGS) entry which is preliminary data.</text>
</comment>
<feature type="transmembrane region" description="Helical" evidence="2">
    <location>
        <begin position="27"/>
        <end position="46"/>
    </location>
</feature>
<reference evidence="5" key="1">
    <citation type="journal article" date="2019" name="Int. J. Syst. Evol. Microbiol.">
        <title>The Global Catalogue of Microorganisms (GCM) 10K type strain sequencing project: providing services to taxonomists for standard genome sequencing and annotation.</title>
        <authorList>
            <consortium name="The Broad Institute Genomics Platform"/>
            <consortium name="The Broad Institute Genome Sequencing Center for Infectious Disease"/>
            <person name="Wu L."/>
            <person name="Ma J."/>
        </authorList>
    </citation>
    <scope>NUCLEOTIDE SEQUENCE [LARGE SCALE GENOMIC DNA]</scope>
    <source>
        <strain evidence="5">JCM 16908</strain>
    </source>
</reference>
<proteinExistence type="predicted"/>
<evidence type="ECO:0000313" key="4">
    <source>
        <dbReference type="EMBL" id="GAA3830405.1"/>
    </source>
</evidence>
<dbReference type="Pfam" id="PF01882">
    <property type="entry name" value="DUF58"/>
    <property type="match status" value="2"/>
</dbReference>
<keyword evidence="2" id="KW-0472">Membrane</keyword>
<feature type="region of interest" description="Disordered" evidence="1">
    <location>
        <begin position="243"/>
        <end position="270"/>
    </location>
</feature>
<gene>
    <name evidence="4" type="ORF">GCM10022226_59070</name>
</gene>